<comment type="similarity">
    <text evidence="1">Belongs to the eukaryotic ribosomal protein eL14 family.</text>
</comment>
<dbReference type="InterPro" id="IPR014722">
    <property type="entry name" value="Rib_uL2_dom2"/>
</dbReference>
<dbReference type="PANTHER" id="PTHR11127">
    <property type="entry name" value="60S RIBOSOMAL PROTEIN L14"/>
    <property type="match status" value="1"/>
</dbReference>
<dbReference type="GO" id="GO:0003735">
    <property type="term" value="F:structural constituent of ribosome"/>
    <property type="evidence" value="ECO:0007669"/>
    <property type="project" value="InterPro"/>
</dbReference>
<dbReference type="EMBL" id="ULHB01000002">
    <property type="protein sequence ID" value="SYW74858.1"/>
    <property type="molecule type" value="Genomic_DNA"/>
</dbReference>
<gene>
    <name evidence="5" type="ORF">UBRO2_00268</name>
</gene>
<dbReference type="InterPro" id="IPR039660">
    <property type="entry name" value="Ribosomal_eL14"/>
</dbReference>
<name>A0A8H8QGL1_9BASI</name>
<evidence type="ECO:0000256" key="1">
    <source>
        <dbReference type="ARBA" id="ARBA00006592"/>
    </source>
</evidence>
<keyword evidence="2 5" id="KW-0689">Ribosomal protein</keyword>
<dbReference type="InterPro" id="IPR008991">
    <property type="entry name" value="Translation_prot_SH3-like_sf"/>
</dbReference>
<dbReference type="CDD" id="cd23702">
    <property type="entry name" value="eL14"/>
    <property type="match status" value="1"/>
</dbReference>
<accession>A0A8H8QGL1</accession>
<feature type="domain" description="Large ribosomal subunit protein eL14" evidence="4">
    <location>
        <begin position="129"/>
        <end position="203"/>
    </location>
</feature>
<dbReference type="GO" id="GO:0003723">
    <property type="term" value="F:RNA binding"/>
    <property type="evidence" value="ECO:0007669"/>
    <property type="project" value="InterPro"/>
</dbReference>
<evidence type="ECO:0000256" key="3">
    <source>
        <dbReference type="ARBA" id="ARBA00023274"/>
    </source>
</evidence>
<dbReference type="Proteomes" id="UP000658997">
    <property type="component" value="Unassembled WGS sequence"/>
</dbReference>
<dbReference type="GO" id="GO:0022625">
    <property type="term" value="C:cytosolic large ribosomal subunit"/>
    <property type="evidence" value="ECO:0007669"/>
    <property type="project" value="TreeGrafter"/>
</dbReference>
<dbReference type="AlphaFoldDB" id="A0A8H8QGL1"/>
<dbReference type="SUPFAM" id="SSF50104">
    <property type="entry name" value="Translation proteins SH3-like domain"/>
    <property type="match status" value="2"/>
</dbReference>
<evidence type="ECO:0000313" key="6">
    <source>
        <dbReference type="Proteomes" id="UP000658997"/>
    </source>
</evidence>
<dbReference type="InterPro" id="IPR002784">
    <property type="entry name" value="Ribosomal_eL14_dom"/>
</dbReference>
<evidence type="ECO:0000313" key="5">
    <source>
        <dbReference type="EMBL" id="SYW74858.1"/>
    </source>
</evidence>
<keyword evidence="3" id="KW-0687">Ribonucleoprotein</keyword>
<dbReference type="Pfam" id="PF01929">
    <property type="entry name" value="Ribosomal_L14e"/>
    <property type="match status" value="1"/>
</dbReference>
<dbReference type="GO" id="GO:0042273">
    <property type="term" value="P:ribosomal large subunit biogenesis"/>
    <property type="evidence" value="ECO:0007669"/>
    <property type="project" value="TreeGrafter"/>
</dbReference>
<dbReference type="Gene3D" id="6.10.250.2270">
    <property type="match status" value="1"/>
</dbReference>
<evidence type="ECO:0000259" key="4">
    <source>
        <dbReference type="Pfam" id="PF01929"/>
    </source>
</evidence>
<dbReference type="PANTHER" id="PTHR11127:SF2">
    <property type="entry name" value="LARGE RIBOSOMAL SUBUNIT PROTEIN EL14"/>
    <property type="match status" value="1"/>
</dbReference>
<proteinExistence type="inferred from homology"/>
<dbReference type="GO" id="GO:0006412">
    <property type="term" value="P:translation"/>
    <property type="evidence" value="ECO:0007669"/>
    <property type="project" value="InterPro"/>
</dbReference>
<reference evidence="5" key="1">
    <citation type="submission" date="2018-08" db="EMBL/GenBank/DDBJ databases">
        <authorList>
            <person name="Guldener U."/>
        </authorList>
    </citation>
    <scope>NUCLEOTIDE SEQUENCE</scope>
    <source>
        <strain evidence="5">UB2</strain>
    </source>
</reference>
<protein>
    <submittedName>
        <fullName evidence="5">Related to RPL14B - ribosomal protein</fullName>
    </submittedName>
</protein>
<evidence type="ECO:0000256" key="2">
    <source>
        <dbReference type="ARBA" id="ARBA00022980"/>
    </source>
</evidence>
<comment type="caution">
    <text evidence="5">The sequence shown here is derived from an EMBL/GenBank/DDBJ whole genome shotgun (WGS) entry which is preliminary data.</text>
</comment>
<sequence>MPASFKRYVEVGRVVLVEEGPSAGQLAVIVEVIDHNRSTVQDDGRWDASAALRDKTVNTQVLGGGCSIKRRRLVSPTDHDGCISVDQASRERPKGEGRTNVETYERENMDHAARLGVAIIDSPSTGVTRQPFAFKHLTMTKLTIRGLPRGAGSPTVKKFFEKSGVAEKWAQSGWAKKRAAVKARRSLSDFDRFNVMLLKKQRRNVLSPATKKASA</sequence>
<keyword evidence="6" id="KW-1185">Reference proteome</keyword>
<dbReference type="Gene3D" id="2.30.30.30">
    <property type="match status" value="2"/>
</dbReference>
<organism evidence="5 6">
    <name type="scientific">Ustilago bromivora</name>
    <dbReference type="NCBI Taxonomy" id="307758"/>
    <lineage>
        <taxon>Eukaryota</taxon>
        <taxon>Fungi</taxon>
        <taxon>Dikarya</taxon>
        <taxon>Basidiomycota</taxon>
        <taxon>Ustilaginomycotina</taxon>
        <taxon>Ustilaginomycetes</taxon>
        <taxon>Ustilaginales</taxon>
        <taxon>Ustilaginaceae</taxon>
        <taxon>Ustilago</taxon>
    </lineage>
</organism>